<dbReference type="EMBL" id="NBIV01000178">
    <property type="protein sequence ID" value="PXF42055.1"/>
    <property type="molecule type" value="Genomic_DNA"/>
</dbReference>
<protein>
    <submittedName>
        <fullName evidence="5">Diadenosine 5',5'''-P1,P4-tetraphosphate phosphorylase 2</fullName>
    </submittedName>
</protein>
<dbReference type="GO" id="GO:0003877">
    <property type="term" value="F:ATP:ADP adenylyltransferase activity"/>
    <property type="evidence" value="ECO:0007669"/>
    <property type="project" value="InterPro"/>
</dbReference>
<evidence type="ECO:0000259" key="4">
    <source>
        <dbReference type="Pfam" id="PF19327"/>
    </source>
</evidence>
<dbReference type="Pfam" id="PF19327">
    <property type="entry name" value="Ap4A_phos_N"/>
    <property type="match status" value="1"/>
</dbReference>
<feature type="region of interest" description="Disordered" evidence="2">
    <location>
        <begin position="231"/>
        <end position="252"/>
    </location>
</feature>
<accession>A0A2V3IIX7</accession>
<dbReference type="OrthoDB" id="4534at2759"/>
<dbReference type="InterPro" id="IPR019200">
    <property type="entry name" value="ATP_adenylylTrfase_C"/>
</dbReference>
<evidence type="ECO:0000313" key="5">
    <source>
        <dbReference type="EMBL" id="PXF42055.1"/>
    </source>
</evidence>
<evidence type="ECO:0000256" key="2">
    <source>
        <dbReference type="SAM" id="MobiDB-lite"/>
    </source>
</evidence>
<feature type="domain" description="Ap4A phosphorylase 1/2 N-terminal" evidence="4">
    <location>
        <begin position="3"/>
        <end position="172"/>
    </location>
</feature>
<dbReference type="STRING" id="448386.A0A2V3IIX7"/>
<dbReference type="InterPro" id="IPR036265">
    <property type="entry name" value="HIT-like_sf"/>
</dbReference>
<dbReference type="Proteomes" id="UP000247409">
    <property type="component" value="Unassembled WGS sequence"/>
</dbReference>
<reference evidence="5 6" key="1">
    <citation type="journal article" date="2018" name="Mol. Biol. Evol.">
        <title>Analysis of the draft genome of the red seaweed Gracilariopsis chorda provides insights into genome size evolution in Rhodophyta.</title>
        <authorList>
            <person name="Lee J."/>
            <person name="Yang E.C."/>
            <person name="Graf L."/>
            <person name="Yang J.H."/>
            <person name="Qiu H."/>
            <person name="Zel Zion U."/>
            <person name="Chan C.X."/>
            <person name="Stephens T.G."/>
            <person name="Weber A.P.M."/>
            <person name="Boo G.H."/>
            <person name="Boo S.M."/>
            <person name="Kim K.M."/>
            <person name="Shin Y."/>
            <person name="Jung M."/>
            <person name="Lee S.J."/>
            <person name="Yim H.S."/>
            <person name="Lee J.H."/>
            <person name="Bhattacharya D."/>
            <person name="Yoon H.S."/>
        </authorList>
    </citation>
    <scope>NUCLEOTIDE SEQUENCE [LARGE SCALE GENOMIC DNA]</scope>
    <source>
        <strain evidence="5 6">SKKU-2015</strain>
        <tissue evidence="5">Whole body</tissue>
    </source>
</reference>
<dbReference type="InterPro" id="IPR009163">
    <property type="entry name" value="Ap4A_phos1/2"/>
</dbReference>
<dbReference type="AlphaFoldDB" id="A0A2V3IIX7"/>
<proteinExistence type="predicted"/>
<organism evidence="5 6">
    <name type="scientific">Gracilariopsis chorda</name>
    <dbReference type="NCBI Taxonomy" id="448386"/>
    <lineage>
        <taxon>Eukaryota</taxon>
        <taxon>Rhodophyta</taxon>
        <taxon>Florideophyceae</taxon>
        <taxon>Rhodymeniophycidae</taxon>
        <taxon>Gracilariales</taxon>
        <taxon>Gracilariaceae</taxon>
        <taxon>Gracilariopsis</taxon>
    </lineage>
</organism>
<gene>
    <name evidence="5" type="ORF">BWQ96_08223</name>
</gene>
<dbReference type="PANTHER" id="PTHR38420:SF1">
    <property type="entry name" value="PUTATIVE (AFU_ORTHOLOGUE AFUA_5G14690)-RELATED"/>
    <property type="match status" value="1"/>
</dbReference>
<feature type="active site" description="Nucleophile" evidence="1">
    <location>
        <position position="150"/>
    </location>
</feature>
<dbReference type="InterPro" id="IPR043171">
    <property type="entry name" value="Ap4A_phos1/2-like"/>
</dbReference>
<dbReference type="PIRSF" id="PIRSF000846">
    <property type="entry name" value="ATP_adenylyltr"/>
    <property type="match status" value="1"/>
</dbReference>
<dbReference type="SUPFAM" id="SSF54197">
    <property type="entry name" value="HIT-like"/>
    <property type="match status" value="1"/>
</dbReference>
<evidence type="ECO:0000313" key="6">
    <source>
        <dbReference type="Proteomes" id="UP000247409"/>
    </source>
</evidence>
<dbReference type="Pfam" id="PF09830">
    <property type="entry name" value="ATP_transf"/>
    <property type="match status" value="1"/>
</dbReference>
<dbReference type="GO" id="GO:0009117">
    <property type="term" value="P:nucleotide metabolic process"/>
    <property type="evidence" value="ECO:0007669"/>
    <property type="project" value="InterPro"/>
</dbReference>
<evidence type="ECO:0000256" key="1">
    <source>
        <dbReference type="PIRSR" id="PIRSR000846-1"/>
    </source>
</evidence>
<dbReference type="GO" id="GO:0005524">
    <property type="term" value="F:ATP binding"/>
    <property type="evidence" value="ECO:0007669"/>
    <property type="project" value="InterPro"/>
</dbReference>
<keyword evidence="6" id="KW-1185">Reference proteome</keyword>
<dbReference type="Gene3D" id="3.30.428.70">
    <property type="match status" value="1"/>
</dbReference>
<dbReference type="InterPro" id="IPR045759">
    <property type="entry name" value="Ap4A_phos1/2_N"/>
</dbReference>
<feature type="domain" description="ATP adenylyltransferase C-terminal" evidence="3">
    <location>
        <begin position="186"/>
        <end position="318"/>
    </location>
</feature>
<evidence type="ECO:0000259" key="3">
    <source>
        <dbReference type="Pfam" id="PF09830"/>
    </source>
</evidence>
<name>A0A2V3IIX7_9FLOR</name>
<dbReference type="PANTHER" id="PTHR38420">
    <property type="entry name" value="AP-4-A PHOSPHORYLASE II"/>
    <property type="match status" value="1"/>
</dbReference>
<sequence length="330" mass="36569">MLARIRAVSAAALEQGALQPIETRYTVIPPRKAHEPAFVLRVLTNVARKQAESKKQARAKQSANEKAWNPFLPYDPAMYVQDVGDDHVLLLNKFNVVQNHALIVTKRFEEQNSLLTCSDMTALWICLGEMRGIAFYNAGKTAGASQRHKHLQIVPAPMVPHSDEDTPFEHAILKQVAHGTTYSSSALPYLHAIIRMDDCAKMASEGDLQGAARVCMQRYLQLLKTLEQGVQEAGEEQRGEEDEATSEEALGAESRQPFSYNVLVSRRWMMLIPRRKECFQDVSVNSMGFVGCLLVRDEASAQQVRNQGAMGVLSAVAVRAPARPPIESTA</sequence>
<comment type="caution">
    <text evidence="5">The sequence shown here is derived from an EMBL/GenBank/DDBJ whole genome shotgun (WGS) entry which is preliminary data.</text>
</comment>